<proteinExistence type="predicted"/>
<dbReference type="PANTHER" id="PTHR46309">
    <property type="entry name" value="PHD FINGER PROTEIN 12"/>
    <property type="match status" value="1"/>
</dbReference>
<dbReference type="InterPro" id="IPR011011">
    <property type="entry name" value="Znf_FYVE_PHD"/>
</dbReference>
<keyword evidence="10" id="KW-1185">Reference proteome</keyword>
<evidence type="ECO:0000256" key="2">
    <source>
        <dbReference type="ARBA" id="ARBA00022723"/>
    </source>
</evidence>
<gene>
    <name evidence="9" type="ORF">TIFTF001_017985</name>
</gene>
<dbReference type="InterPro" id="IPR042163">
    <property type="entry name" value="PHF12"/>
</dbReference>
<dbReference type="Proteomes" id="UP001187192">
    <property type="component" value="Unassembled WGS sequence"/>
</dbReference>
<evidence type="ECO:0000256" key="1">
    <source>
        <dbReference type="ARBA" id="ARBA00004123"/>
    </source>
</evidence>
<dbReference type="GO" id="GO:0005634">
    <property type="term" value="C:nucleus"/>
    <property type="evidence" value="ECO:0007669"/>
    <property type="project" value="UniProtKB-SubCell"/>
</dbReference>
<feature type="compositionally biased region" description="Basic and acidic residues" evidence="7">
    <location>
        <begin position="582"/>
        <end position="592"/>
    </location>
</feature>
<keyword evidence="3 6" id="KW-0863">Zinc-finger</keyword>
<keyword evidence="4" id="KW-0862">Zinc</keyword>
<dbReference type="InterPro" id="IPR054292">
    <property type="entry name" value="DUF7028"/>
</dbReference>
<evidence type="ECO:0000256" key="6">
    <source>
        <dbReference type="PROSITE-ProRule" id="PRU00146"/>
    </source>
</evidence>
<feature type="region of interest" description="Disordered" evidence="7">
    <location>
        <begin position="318"/>
        <end position="340"/>
    </location>
</feature>
<organism evidence="9 10">
    <name type="scientific">Ficus carica</name>
    <name type="common">Common fig</name>
    <dbReference type="NCBI Taxonomy" id="3494"/>
    <lineage>
        <taxon>Eukaryota</taxon>
        <taxon>Viridiplantae</taxon>
        <taxon>Streptophyta</taxon>
        <taxon>Embryophyta</taxon>
        <taxon>Tracheophyta</taxon>
        <taxon>Spermatophyta</taxon>
        <taxon>Magnoliopsida</taxon>
        <taxon>eudicotyledons</taxon>
        <taxon>Gunneridae</taxon>
        <taxon>Pentapetalae</taxon>
        <taxon>rosids</taxon>
        <taxon>fabids</taxon>
        <taxon>Rosales</taxon>
        <taxon>Moraceae</taxon>
        <taxon>Ficeae</taxon>
        <taxon>Ficus</taxon>
    </lineage>
</organism>
<evidence type="ECO:0000256" key="7">
    <source>
        <dbReference type="SAM" id="MobiDB-lite"/>
    </source>
</evidence>
<dbReference type="GO" id="GO:0008270">
    <property type="term" value="F:zinc ion binding"/>
    <property type="evidence" value="ECO:0007669"/>
    <property type="project" value="UniProtKB-KW"/>
</dbReference>
<dbReference type="SMART" id="SM00249">
    <property type="entry name" value="PHD"/>
    <property type="match status" value="2"/>
</dbReference>
<feature type="region of interest" description="Disordered" evidence="7">
    <location>
        <begin position="1"/>
        <end position="278"/>
    </location>
</feature>
<dbReference type="Gene3D" id="3.30.40.10">
    <property type="entry name" value="Zinc/RING finger domain, C3HC4 (zinc finger)"/>
    <property type="match status" value="1"/>
</dbReference>
<dbReference type="InterPro" id="IPR001965">
    <property type="entry name" value="Znf_PHD"/>
</dbReference>
<feature type="compositionally biased region" description="Basic and acidic residues" evidence="7">
    <location>
        <begin position="330"/>
        <end position="340"/>
    </location>
</feature>
<feature type="compositionally biased region" description="Basic and acidic residues" evidence="7">
    <location>
        <begin position="41"/>
        <end position="56"/>
    </location>
</feature>
<feature type="compositionally biased region" description="Polar residues" evidence="7">
    <location>
        <begin position="134"/>
        <end position="143"/>
    </location>
</feature>
<feature type="domain" description="PHD-type" evidence="8">
    <location>
        <begin position="766"/>
        <end position="811"/>
    </location>
</feature>
<keyword evidence="2" id="KW-0479">Metal-binding</keyword>
<dbReference type="Pfam" id="PF00628">
    <property type="entry name" value="PHD"/>
    <property type="match status" value="1"/>
</dbReference>
<accession>A0AA88AV33</accession>
<feature type="compositionally biased region" description="Basic residues" evidence="7">
    <location>
        <begin position="230"/>
        <end position="241"/>
    </location>
</feature>
<feature type="compositionally biased region" description="Gly residues" evidence="7">
    <location>
        <begin position="63"/>
        <end position="72"/>
    </location>
</feature>
<dbReference type="PANTHER" id="PTHR46309:SF1">
    <property type="entry name" value="PHD FINGER PROTEIN 12"/>
    <property type="match status" value="1"/>
</dbReference>
<evidence type="ECO:0000313" key="10">
    <source>
        <dbReference type="Proteomes" id="UP001187192"/>
    </source>
</evidence>
<dbReference type="GO" id="GO:0003677">
    <property type="term" value="F:DNA binding"/>
    <property type="evidence" value="ECO:0007669"/>
    <property type="project" value="InterPro"/>
</dbReference>
<feature type="region of interest" description="Disordered" evidence="7">
    <location>
        <begin position="573"/>
        <end position="632"/>
    </location>
</feature>
<dbReference type="Pfam" id="PF22970">
    <property type="entry name" value="DUF7028"/>
    <property type="match status" value="1"/>
</dbReference>
<feature type="compositionally biased region" description="Polar residues" evidence="7">
    <location>
        <begin position="10"/>
        <end position="27"/>
    </location>
</feature>
<dbReference type="GO" id="GO:0003714">
    <property type="term" value="F:transcription corepressor activity"/>
    <property type="evidence" value="ECO:0007669"/>
    <property type="project" value="InterPro"/>
</dbReference>
<dbReference type="InterPro" id="IPR019787">
    <property type="entry name" value="Znf_PHD-finger"/>
</dbReference>
<evidence type="ECO:0000313" key="9">
    <source>
        <dbReference type="EMBL" id="GMN48816.1"/>
    </source>
</evidence>
<dbReference type="Pfam" id="PF23209">
    <property type="entry name" value="IDM1_C"/>
    <property type="match status" value="1"/>
</dbReference>
<dbReference type="GO" id="GO:0006357">
    <property type="term" value="P:regulation of transcription by RNA polymerase II"/>
    <property type="evidence" value="ECO:0007669"/>
    <property type="project" value="TreeGrafter"/>
</dbReference>
<dbReference type="EMBL" id="BTGU01000029">
    <property type="protein sequence ID" value="GMN48816.1"/>
    <property type="molecule type" value="Genomic_DNA"/>
</dbReference>
<evidence type="ECO:0000256" key="3">
    <source>
        <dbReference type="ARBA" id="ARBA00022771"/>
    </source>
</evidence>
<evidence type="ECO:0000256" key="5">
    <source>
        <dbReference type="ARBA" id="ARBA00023242"/>
    </source>
</evidence>
<reference evidence="9" key="1">
    <citation type="submission" date="2023-07" db="EMBL/GenBank/DDBJ databases">
        <title>draft genome sequence of fig (Ficus carica).</title>
        <authorList>
            <person name="Takahashi T."/>
            <person name="Nishimura K."/>
        </authorList>
    </citation>
    <scope>NUCLEOTIDE SEQUENCE</scope>
</reference>
<name>A0AA88AV33_FICCA</name>
<dbReference type="SMART" id="SM00384">
    <property type="entry name" value="AT_hook"/>
    <property type="match status" value="4"/>
</dbReference>
<evidence type="ECO:0000259" key="8">
    <source>
        <dbReference type="PROSITE" id="PS50016"/>
    </source>
</evidence>
<dbReference type="InterPro" id="IPR056511">
    <property type="entry name" value="IDM1_C"/>
</dbReference>
<dbReference type="Pfam" id="PF16135">
    <property type="entry name" value="TDBD"/>
    <property type="match status" value="1"/>
</dbReference>
<dbReference type="InterPro" id="IPR013083">
    <property type="entry name" value="Znf_RING/FYVE/PHD"/>
</dbReference>
<comment type="caution">
    <text evidence="9">The sequence shown here is derived from an EMBL/GenBank/DDBJ whole genome shotgun (WGS) entry which is preliminary data.</text>
</comment>
<dbReference type="InterPro" id="IPR017956">
    <property type="entry name" value="AT_hook_DNA-bd_motif"/>
</dbReference>
<dbReference type="InterPro" id="IPR032308">
    <property type="entry name" value="TDBD"/>
</dbReference>
<feature type="compositionally biased region" description="Basic and acidic residues" evidence="7">
    <location>
        <begin position="193"/>
        <end position="217"/>
    </location>
</feature>
<comment type="subcellular location">
    <subcellularLocation>
        <location evidence="1">Nucleus</location>
    </subcellularLocation>
</comment>
<dbReference type="SUPFAM" id="SSF57903">
    <property type="entry name" value="FYVE/PHD zinc finger"/>
    <property type="match status" value="1"/>
</dbReference>
<sequence length="1459" mass="162012">MREGLRSGKLNVNSRKGSEENSVGSDSGNEKVADLVLGGPEVERESPGLRVEKNSDELDNGGFEEGGGGGGGNDDDECGSGKVGVAESAKKRKRVDSGEEIGNGDFGGEKVKEEVEECDDKPPPVCHRVLRSSVVANDGSNKVGSEEDVLDQKGDHDGCEKKLAEEEKGKCDELVNNQDGKPKRKRGRPPLAKKGESDVRGSKELKVDPMRPCKVEMEGDGSLALERGLRNRKKRKRGRPRKVQEGSGALTHKHGRPQKVQVSSEALKVKRGRTPKVQDRNVALRVKLGRPCKVEKYVHNPSESDGRLNQRLKPRLGRPVKVQKSSEVFKGGDDKEGEVSAVDKEHNPLESNGGLKKKLKCKHGIPSKMEESKVVLKGDVDKEGEGIAEDKRGLELRDRTKQNLPAYFSYQERVLIEKQLNVMRVPSKKKRKNGVDLETKENDGLPGTISMPMYAVCLENQKGLRKGRITKKDEDVESGKKATKNSVREKIVEILLDAGWTIQRRPRAGREYLDAVYVNPEGRTHWSVTLAYKMLKKHYEDGDGESTIYKTGFKFIPIPEEEFSTLKRVQLKRRDGKKKLKPKEGDCGKANDRGIISKKRHKRKLVRKFQRGKPRGKSLLPDHKKQNRRNGKRPTLLVRNAMAEADSDGDGYIPYAGKRTVLAWMVDLGTVSLNEKVQYMNPRKTRVLREGRITRDGIHCDCCSDTFTTSEFEIHAGSKLCEPFKNICLESGTSLLQCLLDSWNKQQESEREGFHKVDVHGEDPNDDACGICGDGGDLICCDSCPSTFHQSCLDIQKFPSGDWHCVYCSCKFCWMAVRNECQEDDNDDLAASELLACQLCEEKYHQTCSKEKDAESAYSDTSFCGKRCEELFKKLKKLLGVKHDLEEGFSWTLVHRADIDLSISLCDIPQKCDVAHEIECNSKIAVALSIMDECFLPIVDQRSGINLIHKIVYNCGSNFNRLNYSGFFTAILERGDEIVCAASIRILIFTITLPIIWYHRIHGDQLAEMPFIGTRYMYRRQGMCRRLLSAIESVLCSLDVERLVIPAISELKETWTSTFGFGPLEVSTNQKMKNMNMMVFPHIQMLQKPMLKLQKLQTAEEKMIVVEGPKFTELEEHQTKEEVLCKSGLRGVDINEPPVESGFRGVDINEPPVESGLRGVDINEPPVESTLQLPDGSLNITDGKCLVEFGVTCDGLEDLNKSIMDPSGSMSGLCEQIEETTENQKASPGSTLPVLDQVAVELSSQSNQGSISEKDTKSFVLPCSESEAHGSEAPVLCASREGTESFDCEVKVENHIVADNLNPYNEDSIHRSTEINTAEPCEKVFSCEFEIPVSNAVCHDSDTAIQISDGGLDFNCCHSECNRDKKTLEIHEMQNNNSAVVLASATVGVICSTSTECSVSQNMHTSKLSSEVVHQISTQIADDSKDGRTPLPVGCSCSSFQGNGLETHEVLLSAARDTN</sequence>
<protein>
    <recommendedName>
        <fullName evidence="8">PHD-type domain-containing protein</fullName>
    </recommendedName>
</protein>
<dbReference type="PROSITE" id="PS50016">
    <property type="entry name" value="ZF_PHD_2"/>
    <property type="match status" value="1"/>
</dbReference>
<feature type="compositionally biased region" description="Basic residues" evidence="7">
    <location>
        <begin position="596"/>
        <end position="616"/>
    </location>
</feature>
<evidence type="ECO:0000256" key="4">
    <source>
        <dbReference type="ARBA" id="ARBA00022833"/>
    </source>
</evidence>
<feature type="compositionally biased region" description="Basic and acidic residues" evidence="7">
    <location>
        <begin position="150"/>
        <end position="173"/>
    </location>
</feature>
<keyword evidence="5" id="KW-0539">Nucleus</keyword>